<accession>A0AAD8KUV8</accession>
<keyword evidence="4" id="KW-1185">Reference proteome</keyword>
<evidence type="ECO:0000313" key="4">
    <source>
        <dbReference type="Proteomes" id="UP001229421"/>
    </source>
</evidence>
<evidence type="ECO:0000259" key="2">
    <source>
        <dbReference type="Pfam" id="PF13976"/>
    </source>
</evidence>
<dbReference type="Pfam" id="PF13976">
    <property type="entry name" value="gag_pre-integrs"/>
    <property type="match status" value="1"/>
</dbReference>
<feature type="compositionally biased region" description="Polar residues" evidence="1">
    <location>
        <begin position="117"/>
        <end position="134"/>
    </location>
</feature>
<feature type="domain" description="GAG-pre-integrase" evidence="2">
    <location>
        <begin position="388"/>
        <end position="454"/>
    </location>
</feature>
<feature type="region of interest" description="Disordered" evidence="1">
    <location>
        <begin position="83"/>
        <end position="102"/>
    </location>
</feature>
<reference evidence="3" key="1">
    <citation type="journal article" date="2023" name="bioRxiv">
        <title>Improved chromosome-level genome assembly for marigold (Tagetes erecta).</title>
        <authorList>
            <person name="Jiang F."/>
            <person name="Yuan L."/>
            <person name="Wang S."/>
            <person name="Wang H."/>
            <person name="Xu D."/>
            <person name="Wang A."/>
            <person name="Fan W."/>
        </authorList>
    </citation>
    <scope>NUCLEOTIDE SEQUENCE</scope>
    <source>
        <strain evidence="3">WSJ</strain>
        <tissue evidence="3">Leaf</tissue>
    </source>
</reference>
<feature type="region of interest" description="Disordered" evidence="1">
    <location>
        <begin position="193"/>
        <end position="243"/>
    </location>
</feature>
<feature type="region of interest" description="Disordered" evidence="1">
    <location>
        <begin position="150"/>
        <end position="176"/>
    </location>
</feature>
<comment type="caution">
    <text evidence="3">The sequence shown here is derived from an EMBL/GenBank/DDBJ whole genome shotgun (WGS) entry which is preliminary data.</text>
</comment>
<sequence>MKEVSVSIGKDDVKVNDDINARNKSHAHEKESMHILEQIVDCEERAPINSKEEEPKSELLGFRNPEFLKWKKELKELAAATTQQLQSSKKGVASISKPQTLKKSINHSKLNQEKAKTQMSSSYKPVTKQAQSNKHVSKLPKPLKFVSTGTFDLNSSPDNKNNSKIKSISNLKTGSGPKTSVVYRFESKKVTKKGVSESKMNSSIKTQLIKSSPIKQKSQTQSPKKHQITFQNPQSVKDSRVDSSSKVNNRLFKISQRYCEICDRYNHETAECFFNRRNHDTSDCFFRMSSPTEKISYPNFQRNPSCGFQNITNNPFLGSRTFKSIYPEQSELFDMQTKQYQSNRFLPRAVMVRPRRPVNLWRKDYPRRIGFKIPNEWVVIKAPRDLDVYKLDISKVDSETETTCLIGHASNDESQLWHRRLGHSNIRNMNKLVSGNSAVGIPSKKFSTTDHFQHA</sequence>
<proteinExistence type="predicted"/>
<feature type="compositionally biased region" description="Low complexity" evidence="1">
    <location>
        <begin position="152"/>
        <end position="172"/>
    </location>
</feature>
<dbReference type="InterPro" id="IPR025724">
    <property type="entry name" value="GAG-pre-integrase_dom"/>
</dbReference>
<dbReference type="AlphaFoldDB" id="A0AAD8KUV8"/>
<dbReference type="EMBL" id="JAUHHV010000004">
    <property type="protein sequence ID" value="KAK1428048.1"/>
    <property type="molecule type" value="Genomic_DNA"/>
</dbReference>
<evidence type="ECO:0000313" key="3">
    <source>
        <dbReference type="EMBL" id="KAK1428048.1"/>
    </source>
</evidence>
<name>A0AAD8KUV8_TARER</name>
<protein>
    <recommendedName>
        <fullName evidence="2">GAG-pre-integrase domain-containing protein</fullName>
    </recommendedName>
</protein>
<gene>
    <name evidence="3" type="ORF">QVD17_16875</name>
</gene>
<evidence type="ECO:0000256" key="1">
    <source>
        <dbReference type="SAM" id="MobiDB-lite"/>
    </source>
</evidence>
<feature type="region of interest" description="Disordered" evidence="1">
    <location>
        <begin position="111"/>
        <end position="135"/>
    </location>
</feature>
<feature type="compositionally biased region" description="Polar residues" evidence="1">
    <location>
        <begin position="198"/>
        <end position="234"/>
    </location>
</feature>
<dbReference type="Proteomes" id="UP001229421">
    <property type="component" value="Unassembled WGS sequence"/>
</dbReference>
<organism evidence="3 4">
    <name type="scientific">Tagetes erecta</name>
    <name type="common">African marigold</name>
    <dbReference type="NCBI Taxonomy" id="13708"/>
    <lineage>
        <taxon>Eukaryota</taxon>
        <taxon>Viridiplantae</taxon>
        <taxon>Streptophyta</taxon>
        <taxon>Embryophyta</taxon>
        <taxon>Tracheophyta</taxon>
        <taxon>Spermatophyta</taxon>
        <taxon>Magnoliopsida</taxon>
        <taxon>eudicotyledons</taxon>
        <taxon>Gunneridae</taxon>
        <taxon>Pentapetalae</taxon>
        <taxon>asterids</taxon>
        <taxon>campanulids</taxon>
        <taxon>Asterales</taxon>
        <taxon>Asteraceae</taxon>
        <taxon>Asteroideae</taxon>
        <taxon>Heliantheae alliance</taxon>
        <taxon>Tageteae</taxon>
        <taxon>Tagetes</taxon>
    </lineage>
</organism>